<evidence type="ECO:0000313" key="3">
    <source>
        <dbReference type="Proteomes" id="UP001274830"/>
    </source>
</evidence>
<reference evidence="2" key="1">
    <citation type="submission" date="2023-07" db="EMBL/GenBank/DDBJ databases">
        <title>Black Yeasts Isolated from many extreme environments.</title>
        <authorList>
            <person name="Coleine C."/>
            <person name="Stajich J.E."/>
            <person name="Selbmann L."/>
        </authorList>
    </citation>
    <scope>NUCLEOTIDE SEQUENCE</scope>
    <source>
        <strain evidence="2">CCFEE 5485</strain>
    </source>
</reference>
<gene>
    <name evidence="2" type="ORF">LTR78_008753</name>
</gene>
<dbReference type="Proteomes" id="UP001274830">
    <property type="component" value="Unassembled WGS sequence"/>
</dbReference>
<organism evidence="2 3">
    <name type="scientific">Recurvomyces mirabilis</name>
    <dbReference type="NCBI Taxonomy" id="574656"/>
    <lineage>
        <taxon>Eukaryota</taxon>
        <taxon>Fungi</taxon>
        <taxon>Dikarya</taxon>
        <taxon>Ascomycota</taxon>
        <taxon>Pezizomycotina</taxon>
        <taxon>Dothideomycetes</taxon>
        <taxon>Dothideomycetidae</taxon>
        <taxon>Mycosphaerellales</taxon>
        <taxon>Teratosphaeriaceae</taxon>
        <taxon>Recurvomyces</taxon>
    </lineage>
</organism>
<keyword evidence="3" id="KW-1185">Reference proteome</keyword>
<proteinExistence type="predicted"/>
<protein>
    <submittedName>
        <fullName evidence="2">Uncharacterized protein</fullName>
    </submittedName>
</protein>
<dbReference type="EMBL" id="JAUTXT010000044">
    <property type="protein sequence ID" value="KAK3671293.1"/>
    <property type="molecule type" value="Genomic_DNA"/>
</dbReference>
<comment type="caution">
    <text evidence="2">The sequence shown here is derived from an EMBL/GenBank/DDBJ whole genome shotgun (WGS) entry which is preliminary data.</text>
</comment>
<accession>A0AAE0WIN6</accession>
<sequence>MVFCLPSLRSRPHLFEKQQSKHSGHTRHYTISRDPSLDLREASQAISIANSEAKEEEKRPIPSKQTIRAVSNSDVTEAGTQHHIREGKKREFSVLSIESLMKKAHAMLLRRNSVASFASVFAEANAASDALEAEHAGKDSSDVGGFDSPNLGTTKSNQSSLRHKRHVSDLRSRYNLSIGAGRRTPKRASQVMSEGGESAWVTDDEGE</sequence>
<feature type="compositionally biased region" description="Polar residues" evidence="1">
    <location>
        <begin position="150"/>
        <end position="160"/>
    </location>
</feature>
<evidence type="ECO:0000313" key="2">
    <source>
        <dbReference type="EMBL" id="KAK3671293.1"/>
    </source>
</evidence>
<name>A0AAE0WIN6_9PEZI</name>
<feature type="region of interest" description="Disordered" evidence="1">
    <location>
        <begin position="133"/>
        <end position="207"/>
    </location>
</feature>
<dbReference type="AlphaFoldDB" id="A0AAE0WIN6"/>
<evidence type="ECO:0000256" key="1">
    <source>
        <dbReference type="SAM" id="MobiDB-lite"/>
    </source>
</evidence>